<sequence length="36" mass="4085">MLEVCPMTLREANAYVEQYHRHHGPVVGPLLSPILL</sequence>
<reference evidence="1" key="1">
    <citation type="journal article" date="2021" name="Proc. Natl. Acad. Sci. U.S.A.">
        <title>A Catalog of Tens of Thousands of Viruses from Human Metagenomes Reveals Hidden Associations with Chronic Diseases.</title>
        <authorList>
            <person name="Tisza M.J."/>
            <person name="Buck C.B."/>
        </authorList>
    </citation>
    <scope>NUCLEOTIDE SEQUENCE</scope>
    <source>
        <strain evidence="1">CtL7J9</strain>
    </source>
</reference>
<proteinExistence type="predicted"/>
<dbReference type="EMBL" id="BK032752">
    <property type="protein sequence ID" value="DAF58448.1"/>
    <property type="molecule type" value="Genomic_DNA"/>
</dbReference>
<protein>
    <submittedName>
        <fullName evidence="1">Uncharacterized protein</fullName>
    </submittedName>
</protein>
<evidence type="ECO:0000313" key="1">
    <source>
        <dbReference type="EMBL" id="DAF58448.1"/>
    </source>
</evidence>
<accession>A0A8S5T5Q5</accession>
<name>A0A8S5T5Q5_9CAUD</name>
<organism evidence="1">
    <name type="scientific">Siphoviridae sp. ctL7J9</name>
    <dbReference type="NCBI Taxonomy" id="2827845"/>
    <lineage>
        <taxon>Viruses</taxon>
        <taxon>Duplodnaviria</taxon>
        <taxon>Heunggongvirae</taxon>
        <taxon>Uroviricota</taxon>
        <taxon>Caudoviricetes</taxon>
    </lineage>
</organism>